<dbReference type="EMBL" id="LABX01000034">
    <property type="protein sequence ID" value="KMO39206.1"/>
    <property type="molecule type" value="Genomic_DNA"/>
</dbReference>
<accession>A0A0J6VJA7</accession>
<evidence type="ECO:0008006" key="4">
    <source>
        <dbReference type="Google" id="ProtNLM"/>
    </source>
</evidence>
<dbReference type="OrthoDB" id="517707at2"/>
<dbReference type="InterPro" id="IPR015943">
    <property type="entry name" value="WD40/YVTN_repeat-like_dom_sf"/>
</dbReference>
<comment type="caution">
    <text evidence="2">The sequence shown here is derived from an EMBL/GenBank/DDBJ whole genome shotgun (WGS) entry which is preliminary data.</text>
</comment>
<dbReference type="PATRIC" id="fig|270351.6.peg.5027"/>
<feature type="signal peptide" evidence="1">
    <location>
        <begin position="1"/>
        <end position="29"/>
    </location>
</feature>
<reference evidence="2 3" key="1">
    <citation type="submission" date="2015-03" db="EMBL/GenBank/DDBJ databases">
        <title>Genome sequencing of Methylobacterium aquaticum DSM16371 type strain.</title>
        <authorList>
            <person name="Chaudhry V."/>
            <person name="Patil P.B."/>
        </authorList>
    </citation>
    <scope>NUCLEOTIDE SEQUENCE [LARGE SCALE GENOMIC DNA]</scope>
    <source>
        <strain evidence="2 3">DSM 16371</strain>
    </source>
</reference>
<dbReference type="Gene3D" id="2.130.10.10">
    <property type="entry name" value="YVTN repeat-like/Quinoprotein amine dehydrogenase"/>
    <property type="match status" value="1"/>
</dbReference>
<evidence type="ECO:0000256" key="1">
    <source>
        <dbReference type="SAM" id="SignalP"/>
    </source>
</evidence>
<dbReference type="SUPFAM" id="SSF63829">
    <property type="entry name" value="Calcium-dependent phosphotriesterase"/>
    <property type="match status" value="1"/>
</dbReference>
<dbReference type="AlphaFoldDB" id="A0A0J6VJA7"/>
<name>A0A0J6VJA7_9HYPH</name>
<proteinExistence type="predicted"/>
<dbReference type="Proteomes" id="UP000035929">
    <property type="component" value="Unassembled WGS sequence"/>
</dbReference>
<dbReference type="RefSeq" id="WP_048462704.1">
    <property type="nucleotide sequence ID" value="NZ_LABX01000034.1"/>
</dbReference>
<evidence type="ECO:0000313" key="2">
    <source>
        <dbReference type="EMBL" id="KMO39206.1"/>
    </source>
</evidence>
<protein>
    <recommendedName>
        <fullName evidence="4">Gluconolaconase</fullName>
    </recommendedName>
</protein>
<organism evidence="2 3">
    <name type="scientific">Methylobacterium aquaticum</name>
    <dbReference type="NCBI Taxonomy" id="270351"/>
    <lineage>
        <taxon>Bacteria</taxon>
        <taxon>Pseudomonadati</taxon>
        <taxon>Pseudomonadota</taxon>
        <taxon>Alphaproteobacteria</taxon>
        <taxon>Hyphomicrobiales</taxon>
        <taxon>Methylobacteriaceae</taxon>
        <taxon>Methylobacterium</taxon>
    </lineage>
</organism>
<evidence type="ECO:0000313" key="3">
    <source>
        <dbReference type="Proteomes" id="UP000035929"/>
    </source>
</evidence>
<feature type="chain" id="PRO_5005283028" description="Gluconolaconase" evidence="1">
    <location>
        <begin position="30"/>
        <end position="319"/>
    </location>
</feature>
<keyword evidence="1" id="KW-0732">Signal</keyword>
<sequence>MIRIEKARHALRMSALSLAIACAALPASAADGPTAIRLPDTGRFPESVTSLADGTLFVSSIADGGVLRIAGGVATATPFLKPGEHGTRSTFGLLADERRGTLWVASNDATAIGAPGPTATEGGWVKAFDLASGALKLSVRLPGGKALANDFALDGNGALYVTDTLAPRILRLKPGATTFEVFVEDDGLKKGLDGIAFGTDGNLYVNTFLGGEMFRVGVTNGIAGPVTRLGTTRALKFPDGLRPFRDGFVMVEGSGALSRVKVSGDQARIEPIAQFAGPTGVTVVGHRIWVAEGQLSQLSAASKDGREAPSFHLRSADVE</sequence>
<gene>
    <name evidence="2" type="ORF">VP06_04815</name>
</gene>